<sequence length="180" mass="20457">MLLDQGGNLPRSTEVNLSVCNESRLEDSNRENIDKNRIIEHNLKGEEKSTVLDTDVASGNNTLDVETNKYECQEEISSARKTNGNYILTEEVRSGEFSPPRASSRKSSSTDENIIVLTNKLCKPRLEVQQLPRDFALSLPKRPLESEPSPRGYGEHLVRLEQYEDEEKCTLSLFESKERL</sequence>
<accession>A0A7R8CYU8</accession>
<protein>
    <submittedName>
        <fullName evidence="1">(salmon louse) hypothetical protein</fullName>
    </submittedName>
</protein>
<dbReference type="Proteomes" id="UP000675881">
    <property type="component" value="Chromosome 4"/>
</dbReference>
<dbReference type="EMBL" id="HG994583">
    <property type="protein sequence ID" value="CAF2927511.1"/>
    <property type="molecule type" value="Genomic_DNA"/>
</dbReference>
<proteinExistence type="predicted"/>
<keyword evidence="2" id="KW-1185">Reference proteome</keyword>
<evidence type="ECO:0000313" key="1">
    <source>
        <dbReference type="EMBL" id="CAF2927511.1"/>
    </source>
</evidence>
<reference evidence="1" key="1">
    <citation type="submission" date="2021-02" db="EMBL/GenBank/DDBJ databases">
        <authorList>
            <person name="Bekaert M."/>
        </authorList>
    </citation>
    <scope>NUCLEOTIDE SEQUENCE</scope>
    <source>
        <strain evidence="1">IoA-00</strain>
    </source>
</reference>
<name>A0A7R8CYU8_LEPSM</name>
<evidence type="ECO:0000313" key="2">
    <source>
        <dbReference type="Proteomes" id="UP000675881"/>
    </source>
</evidence>
<dbReference type="AlphaFoldDB" id="A0A7R8CYU8"/>
<gene>
    <name evidence="1" type="ORF">LSAA_8983</name>
</gene>
<organism evidence="1 2">
    <name type="scientific">Lepeophtheirus salmonis</name>
    <name type="common">Salmon louse</name>
    <name type="synonym">Caligus salmonis</name>
    <dbReference type="NCBI Taxonomy" id="72036"/>
    <lineage>
        <taxon>Eukaryota</taxon>
        <taxon>Metazoa</taxon>
        <taxon>Ecdysozoa</taxon>
        <taxon>Arthropoda</taxon>
        <taxon>Crustacea</taxon>
        <taxon>Multicrustacea</taxon>
        <taxon>Hexanauplia</taxon>
        <taxon>Copepoda</taxon>
        <taxon>Siphonostomatoida</taxon>
        <taxon>Caligidae</taxon>
        <taxon>Lepeophtheirus</taxon>
    </lineage>
</organism>